<dbReference type="PROSITE" id="PS51885">
    <property type="entry name" value="NEPRILYSIN"/>
    <property type="match status" value="1"/>
</dbReference>
<reference evidence="2" key="1">
    <citation type="journal article" date="2014" name="Front. Microbiol.">
        <title>High frequency of phylogenetically diverse reductive dehalogenase-homologous genes in deep subseafloor sedimentary metagenomes.</title>
        <authorList>
            <person name="Kawai M."/>
            <person name="Futagami T."/>
            <person name="Toyoda A."/>
            <person name="Takaki Y."/>
            <person name="Nishi S."/>
            <person name="Hori S."/>
            <person name="Arai W."/>
            <person name="Tsubouchi T."/>
            <person name="Morono Y."/>
            <person name="Uchiyama I."/>
            <person name="Ito T."/>
            <person name="Fujiyama A."/>
            <person name="Inagaki F."/>
            <person name="Takami H."/>
        </authorList>
    </citation>
    <scope>NUCLEOTIDE SEQUENCE</scope>
    <source>
        <strain evidence="2">Expedition CK06-06</strain>
    </source>
</reference>
<gene>
    <name evidence="2" type="ORF">S01H1_65144</name>
</gene>
<dbReference type="PROSITE" id="PS51257">
    <property type="entry name" value="PROKAR_LIPOPROTEIN"/>
    <property type="match status" value="1"/>
</dbReference>
<dbReference type="Pfam" id="PF05649">
    <property type="entry name" value="Peptidase_M13_N"/>
    <property type="match status" value="1"/>
</dbReference>
<dbReference type="InterPro" id="IPR000718">
    <property type="entry name" value="Peptidase_M13"/>
</dbReference>
<dbReference type="PANTHER" id="PTHR11733:SF167">
    <property type="entry name" value="FI17812P1-RELATED"/>
    <property type="match status" value="1"/>
</dbReference>
<accession>X0WVU3</accession>
<comment type="caution">
    <text evidence="2">The sequence shown here is derived from an EMBL/GenBank/DDBJ whole genome shotgun (WGS) entry which is preliminary data.</text>
</comment>
<dbReference type="GO" id="GO:0016485">
    <property type="term" value="P:protein processing"/>
    <property type="evidence" value="ECO:0007669"/>
    <property type="project" value="TreeGrafter"/>
</dbReference>
<evidence type="ECO:0000313" key="2">
    <source>
        <dbReference type="EMBL" id="GAG34805.1"/>
    </source>
</evidence>
<feature type="non-terminal residue" evidence="2">
    <location>
        <position position="112"/>
    </location>
</feature>
<dbReference type="GO" id="GO:0005886">
    <property type="term" value="C:plasma membrane"/>
    <property type="evidence" value="ECO:0007669"/>
    <property type="project" value="TreeGrafter"/>
</dbReference>
<dbReference type="GO" id="GO:0004222">
    <property type="term" value="F:metalloendopeptidase activity"/>
    <property type="evidence" value="ECO:0007669"/>
    <property type="project" value="InterPro"/>
</dbReference>
<evidence type="ECO:0000259" key="1">
    <source>
        <dbReference type="Pfam" id="PF05649"/>
    </source>
</evidence>
<dbReference type="Gene3D" id="3.40.390.10">
    <property type="entry name" value="Collagenase (Catalytic Domain)"/>
    <property type="match status" value="1"/>
</dbReference>
<dbReference type="PANTHER" id="PTHR11733">
    <property type="entry name" value="ZINC METALLOPROTEASE FAMILY M13 NEPRILYSIN-RELATED"/>
    <property type="match status" value="1"/>
</dbReference>
<organism evidence="2">
    <name type="scientific">marine sediment metagenome</name>
    <dbReference type="NCBI Taxonomy" id="412755"/>
    <lineage>
        <taxon>unclassified sequences</taxon>
        <taxon>metagenomes</taxon>
        <taxon>ecological metagenomes</taxon>
    </lineage>
</organism>
<proteinExistence type="predicted"/>
<feature type="domain" description="Peptidase M13 N-terminal" evidence="1">
    <location>
        <begin position="38"/>
        <end position="112"/>
    </location>
</feature>
<sequence>MLRIIITIIMTLLLAVSCTDQVALSGIDKSNFDTSVRPQDDFYQYVNGTWLEETEMPADKSRYGSFTILYDENQIRLREIIEDAASQENKTSGSDVQKVGDFYTSFMDSAKI</sequence>
<name>X0WVU3_9ZZZZ</name>
<dbReference type="EMBL" id="BARS01042990">
    <property type="protein sequence ID" value="GAG34805.1"/>
    <property type="molecule type" value="Genomic_DNA"/>
</dbReference>
<dbReference type="AlphaFoldDB" id="X0WVU3"/>
<protein>
    <recommendedName>
        <fullName evidence="1">Peptidase M13 N-terminal domain-containing protein</fullName>
    </recommendedName>
</protein>
<dbReference type="SUPFAM" id="SSF55486">
    <property type="entry name" value="Metalloproteases ('zincins'), catalytic domain"/>
    <property type="match status" value="1"/>
</dbReference>
<dbReference type="InterPro" id="IPR024079">
    <property type="entry name" value="MetalloPept_cat_dom_sf"/>
</dbReference>
<dbReference type="InterPro" id="IPR008753">
    <property type="entry name" value="Peptidase_M13_N"/>
</dbReference>